<dbReference type="SUPFAM" id="SSF53448">
    <property type="entry name" value="Nucleotide-diphospho-sugar transferases"/>
    <property type="match status" value="1"/>
</dbReference>
<dbReference type="InterPro" id="IPR005835">
    <property type="entry name" value="NTP_transferase_dom"/>
</dbReference>
<dbReference type="AlphaFoldDB" id="A0A381PQP5"/>
<dbReference type="GO" id="GO:0016779">
    <property type="term" value="F:nucleotidyltransferase activity"/>
    <property type="evidence" value="ECO:0007669"/>
    <property type="project" value="UniProtKB-KW"/>
</dbReference>
<dbReference type="InterPro" id="IPR029044">
    <property type="entry name" value="Nucleotide-diphossugar_trans"/>
</dbReference>
<keyword evidence="2" id="KW-0548">Nucleotidyltransferase</keyword>
<evidence type="ECO:0000256" key="1">
    <source>
        <dbReference type="ARBA" id="ARBA00022679"/>
    </source>
</evidence>
<evidence type="ECO:0000313" key="4">
    <source>
        <dbReference type="EMBL" id="SUZ68788.1"/>
    </source>
</evidence>
<accession>A0A381PQP5</accession>
<dbReference type="PANTHER" id="PTHR43584:SF5">
    <property type="entry name" value="PROTEIN LICC"/>
    <property type="match status" value="1"/>
</dbReference>
<proteinExistence type="predicted"/>
<organism evidence="4">
    <name type="scientific">marine metagenome</name>
    <dbReference type="NCBI Taxonomy" id="408172"/>
    <lineage>
        <taxon>unclassified sequences</taxon>
        <taxon>metagenomes</taxon>
        <taxon>ecological metagenomes</taxon>
    </lineage>
</organism>
<evidence type="ECO:0000259" key="3">
    <source>
        <dbReference type="Pfam" id="PF00483"/>
    </source>
</evidence>
<reference evidence="4" key="1">
    <citation type="submission" date="2018-05" db="EMBL/GenBank/DDBJ databases">
        <authorList>
            <person name="Lanie J.A."/>
            <person name="Ng W.-L."/>
            <person name="Kazmierczak K.M."/>
            <person name="Andrzejewski T.M."/>
            <person name="Davidsen T.M."/>
            <person name="Wayne K.J."/>
            <person name="Tettelin H."/>
            <person name="Glass J.I."/>
            <person name="Rusch D."/>
            <person name="Podicherti R."/>
            <person name="Tsui H.-C.T."/>
            <person name="Winkler M.E."/>
        </authorList>
    </citation>
    <scope>NUCLEOTIDE SEQUENCE</scope>
</reference>
<evidence type="ECO:0000256" key="2">
    <source>
        <dbReference type="ARBA" id="ARBA00022695"/>
    </source>
</evidence>
<dbReference type="PANTHER" id="PTHR43584">
    <property type="entry name" value="NUCLEOTIDYL TRANSFERASE"/>
    <property type="match status" value="1"/>
</dbReference>
<name>A0A381PQP5_9ZZZZ</name>
<dbReference type="EMBL" id="UINC01001043">
    <property type="protein sequence ID" value="SUZ68788.1"/>
    <property type="molecule type" value="Genomic_DNA"/>
</dbReference>
<sequence length="250" mass="27693">MKGLILSAGMGTRLDPLTRTCPKCMVHVAGRPMMEYQLDALRKAGVVECTIVVGYMADAVRDYFGASYRGLNLSYVENTAYAETNNLYSFWMARAELDDDTLLLEADLVFDTQLVSQLVSMDESNVAIVDLYQPSMDGTVILASGDFAESMVLKSDQGRWFDYRTALKTVNIYRLSKETLANVILPEMEAFLNDGRTGQYYEAVFASLIASGRMEMAVLNTGNKKWAEIDTLDDLKEAEKMFASAPAAIG</sequence>
<dbReference type="Gene3D" id="3.90.550.10">
    <property type="entry name" value="Spore Coat Polysaccharide Biosynthesis Protein SpsA, Chain A"/>
    <property type="match status" value="1"/>
</dbReference>
<dbReference type="InterPro" id="IPR050065">
    <property type="entry name" value="GlmU-like"/>
</dbReference>
<feature type="domain" description="Nucleotidyl transferase" evidence="3">
    <location>
        <begin position="2"/>
        <end position="122"/>
    </location>
</feature>
<gene>
    <name evidence="4" type="ORF">METZ01_LOCUS21642</name>
</gene>
<dbReference type="Pfam" id="PF00483">
    <property type="entry name" value="NTP_transferase"/>
    <property type="match status" value="1"/>
</dbReference>
<keyword evidence="1" id="KW-0808">Transferase</keyword>
<protein>
    <recommendedName>
        <fullName evidence="3">Nucleotidyl transferase domain-containing protein</fullName>
    </recommendedName>
</protein>
<dbReference type="CDD" id="cd02523">
    <property type="entry name" value="PC_cytidylyltransferase"/>
    <property type="match status" value="1"/>
</dbReference>